<dbReference type="InterPro" id="IPR001279">
    <property type="entry name" value="Metallo-B-lactamas"/>
</dbReference>
<dbReference type="SMART" id="SM00849">
    <property type="entry name" value="Lactamase_B"/>
    <property type="match status" value="1"/>
</dbReference>
<organism evidence="2 3">
    <name type="scientific">Undibacterium hunanense</name>
    <dbReference type="NCBI Taxonomy" id="2762292"/>
    <lineage>
        <taxon>Bacteria</taxon>
        <taxon>Pseudomonadati</taxon>
        <taxon>Pseudomonadota</taxon>
        <taxon>Betaproteobacteria</taxon>
        <taxon>Burkholderiales</taxon>
        <taxon>Oxalobacteraceae</taxon>
        <taxon>Undibacterium</taxon>
    </lineage>
</organism>
<dbReference type="EMBL" id="JACOGF010000005">
    <property type="protein sequence ID" value="MBC3918072.1"/>
    <property type="molecule type" value="Genomic_DNA"/>
</dbReference>
<accession>A0ABR6ZQB3</accession>
<dbReference type="PANTHER" id="PTHR28283:SF1">
    <property type="entry name" value="3',5'-CYCLIC-NUCLEOTIDE PHOSPHODIESTERASE 1"/>
    <property type="match status" value="1"/>
</dbReference>
<keyword evidence="3" id="KW-1185">Reference proteome</keyword>
<comment type="caution">
    <text evidence="2">The sequence shown here is derived from an EMBL/GenBank/DDBJ whole genome shotgun (WGS) entry which is preliminary data.</text>
</comment>
<dbReference type="InterPro" id="IPR000396">
    <property type="entry name" value="Pdiesterase2"/>
</dbReference>
<dbReference type="Proteomes" id="UP000650424">
    <property type="component" value="Unassembled WGS sequence"/>
</dbReference>
<evidence type="ECO:0000313" key="2">
    <source>
        <dbReference type="EMBL" id="MBC3918072.1"/>
    </source>
</evidence>
<evidence type="ECO:0000313" key="3">
    <source>
        <dbReference type="Proteomes" id="UP000650424"/>
    </source>
</evidence>
<dbReference type="SUPFAM" id="SSF56281">
    <property type="entry name" value="Metallo-hydrolase/oxidoreductase"/>
    <property type="match status" value="1"/>
</dbReference>
<evidence type="ECO:0000259" key="1">
    <source>
        <dbReference type="SMART" id="SM00849"/>
    </source>
</evidence>
<reference evidence="2 3" key="1">
    <citation type="submission" date="2020-08" db="EMBL/GenBank/DDBJ databases">
        <title>Novel species isolated from subtropical streams in China.</title>
        <authorList>
            <person name="Lu H."/>
        </authorList>
    </citation>
    <scope>NUCLEOTIDE SEQUENCE [LARGE SCALE GENOMIC DNA]</scope>
    <source>
        <strain evidence="2 3">CY18W</strain>
    </source>
</reference>
<name>A0ABR6ZQB3_9BURK</name>
<dbReference type="RefSeq" id="WP_186947351.1">
    <property type="nucleotide sequence ID" value="NZ_JACOGF010000005.1"/>
</dbReference>
<proteinExistence type="predicted"/>
<dbReference type="CDD" id="cd07735">
    <property type="entry name" value="class_II_PDE_MBL-fold"/>
    <property type="match status" value="1"/>
</dbReference>
<dbReference type="InterPro" id="IPR036866">
    <property type="entry name" value="RibonucZ/Hydroxyglut_hydro"/>
</dbReference>
<sequence length="254" mass="27707">MKLKILGCAGGIGGKEPNTTSMLVDDDVLVDAGTGLASLSVEQLVAIDHVFISHCHLDHVAGLALLMDAVFGKRSAPVTVHATPEVVQALKTHIFNWVIWPDFASLPNAEQPSMRFEEMPAGSTLTLGDRSIRSHPVNHTPGSVGYWIKNRDAGFLFTGDMATTPDLWAAMKNETGLRKVIVDCSFPDAEAELAHISRHFCPGALLQDIQDMPEEVDFLIYHLKPAQETQIMSELEATRPGKFTALRAGDSFQF</sequence>
<dbReference type="Pfam" id="PF12706">
    <property type="entry name" value="Lactamase_B_2"/>
    <property type="match status" value="1"/>
</dbReference>
<dbReference type="PRINTS" id="PR00388">
    <property type="entry name" value="PDIESTERASE2"/>
</dbReference>
<feature type="domain" description="Metallo-beta-lactamase" evidence="1">
    <location>
        <begin position="18"/>
        <end position="222"/>
    </location>
</feature>
<gene>
    <name evidence="2" type="ORF">H8L32_11340</name>
</gene>
<dbReference type="Gene3D" id="3.60.15.10">
    <property type="entry name" value="Ribonuclease Z/Hydroxyacylglutathione hydrolase-like"/>
    <property type="match status" value="1"/>
</dbReference>
<protein>
    <submittedName>
        <fullName evidence="2">3',5'-cyclic-nucleotide phosphodiesterase</fullName>
    </submittedName>
</protein>
<dbReference type="PANTHER" id="PTHR28283">
    <property type="entry name" value="3',5'-CYCLIC-NUCLEOTIDE PHOSPHODIESTERASE 1"/>
    <property type="match status" value="1"/>
</dbReference>